<evidence type="ECO:0000313" key="1">
    <source>
        <dbReference type="EMBL" id="GES16364.1"/>
    </source>
</evidence>
<keyword evidence="2" id="KW-1185">Reference proteome</keyword>
<organism evidence="1 2">
    <name type="scientific">Acrocarpospora macrocephala</name>
    <dbReference type="NCBI Taxonomy" id="150177"/>
    <lineage>
        <taxon>Bacteria</taxon>
        <taxon>Bacillati</taxon>
        <taxon>Actinomycetota</taxon>
        <taxon>Actinomycetes</taxon>
        <taxon>Streptosporangiales</taxon>
        <taxon>Streptosporangiaceae</taxon>
        <taxon>Acrocarpospora</taxon>
    </lineage>
</organism>
<dbReference type="InterPro" id="IPR036102">
    <property type="entry name" value="OsmC/Ohrsf"/>
</dbReference>
<sequence length="134" mass="14603">MLRMAPVHVERTPDGFVASNERGAHLKIGSATDEGVFSPVELLLIAVGACNIVTVEPLTAQRGHRLPRLAVSITATKAEPTLLDTVTVTYEVELPESLTPEKFAEIAERVHQRHCTVSRSLERGTEVKLNLPQA</sequence>
<dbReference type="SUPFAM" id="SSF82784">
    <property type="entry name" value="OsmC-like"/>
    <property type="match status" value="1"/>
</dbReference>
<dbReference type="Gene3D" id="3.30.300.20">
    <property type="match status" value="1"/>
</dbReference>
<comment type="caution">
    <text evidence="1">The sequence shown here is derived from an EMBL/GenBank/DDBJ whole genome shotgun (WGS) entry which is preliminary data.</text>
</comment>
<dbReference type="PANTHER" id="PTHR34352:SF1">
    <property type="entry name" value="PROTEIN YHFA"/>
    <property type="match status" value="1"/>
</dbReference>
<name>A0A5M3X5H8_9ACTN</name>
<dbReference type="Proteomes" id="UP000331127">
    <property type="component" value="Unassembled WGS sequence"/>
</dbReference>
<protein>
    <submittedName>
        <fullName evidence="1">Osmotically inducible protein C</fullName>
    </submittedName>
</protein>
<proteinExistence type="predicted"/>
<dbReference type="PANTHER" id="PTHR34352">
    <property type="entry name" value="PROTEIN YHFA"/>
    <property type="match status" value="1"/>
</dbReference>
<dbReference type="InterPro" id="IPR003718">
    <property type="entry name" value="OsmC/Ohr_fam"/>
</dbReference>
<reference evidence="1 2" key="1">
    <citation type="submission" date="2019-10" db="EMBL/GenBank/DDBJ databases">
        <title>Whole genome shotgun sequence of Acrocarpospora macrocephala NBRC 16266.</title>
        <authorList>
            <person name="Ichikawa N."/>
            <person name="Kimura A."/>
            <person name="Kitahashi Y."/>
            <person name="Komaki H."/>
            <person name="Oguchi A."/>
        </authorList>
    </citation>
    <scope>NUCLEOTIDE SEQUENCE [LARGE SCALE GENOMIC DNA]</scope>
    <source>
        <strain evidence="1 2">NBRC 16266</strain>
    </source>
</reference>
<dbReference type="InterPro" id="IPR015946">
    <property type="entry name" value="KH_dom-like_a/b"/>
</dbReference>
<dbReference type="AlphaFoldDB" id="A0A5M3X5H8"/>
<dbReference type="Pfam" id="PF02566">
    <property type="entry name" value="OsmC"/>
    <property type="match status" value="1"/>
</dbReference>
<evidence type="ECO:0000313" key="2">
    <source>
        <dbReference type="Proteomes" id="UP000331127"/>
    </source>
</evidence>
<dbReference type="EMBL" id="BLAE01000099">
    <property type="protein sequence ID" value="GES16364.1"/>
    <property type="molecule type" value="Genomic_DNA"/>
</dbReference>
<accession>A0A5M3X5H8</accession>
<gene>
    <name evidence="1" type="ORF">Amac_099620</name>
</gene>